<reference evidence="1" key="1">
    <citation type="submission" date="2021-06" db="EMBL/GenBank/DDBJ databases">
        <authorList>
            <person name="Kallberg Y."/>
            <person name="Tangrot J."/>
            <person name="Rosling A."/>
        </authorList>
    </citation>
    <scope>NUCLEOTIDE SEQUENCE</scope>
    <source>
        <strain evidence="1">MA461A</strain>
    </source>
</reference>
<evidence type="ECO:0000313" key="1">
    <source>
        <dbReference type="EMBL" id="CAG8833426.1"/>
    </source>
</evidence>
<feature type="non-terminal residue" evidence="1">
    <location>
        <position position="220"/>
    </location>
</feature>
<accession>A0ACA9SC61</accession>
<keyword evidence="2" id="KW-1185">Reference proteome</keyword>
<evidence type="ECO:0000313" key="2">
    <source>
        <dbReference type="Proteomes" id="UP000789920"/>
    </source>
</evidence>
<dbReference type="EMBL" id="CAJVQC010106466">
    <property type="protein sequence ID" value="CAG8833426.1"/>
    <property type="molecule type" value="Genomic_DNA"/>
</dbReference>
<sequence length="220" mass="25983">CKNCRLSYYEQQFSVDYNHKEATSFFDKQEKLTEYHFCCKPVITQKVHHLLQTSYFFCNHEELIAYMVVTELEPYRASQDNESANRPTYYKNYMNAHLIVSHVDDIWNDSEKHDNDILTIELFVRGFYPNDPLPEHQITEADIIQSENLDMIQPKEYTKENFQQVAATNMYPKLLEAICKSCLLLGTSKEITDRMCKNCGYCLNCKDPNPKEDLTHRYCL</sequence>
<proteinExistence type="predicted"/>
<name>A0ACA9SC61_9GLOM</name>
<protein>
    <submittedName>
        <fullName evidence="1">5930_t:CDS:1</fullName>
    </submittedName>
</protein>
<organism evidence="1 2">
    <name type="scientific">Racocetra persica</name>
    <dbReference type="NCBI Taxonomy" id="160502"/>
    <lineage>
        <taxon>Eukaryota</taxon>
        <taxon>Fungi</taxon>
        <taxon>Fungi incertae sedis</taxon>
        <taxon>Mucoromycota</taxon>
        <taxon>Glomeromycotina</taxon>
        <taxon>Glomeromycetes</taxon>
        <taxon>Diversisporales</taxon>
        <taxon>Gigasporaceae</taxon>
        <taxon>Racocetra</taxon>
    </lineage>
</organism>
<dbReference type="Proteomes" id="UP000789920">
    <property type="component" value="Unassembled WGS sequence"/>
</dbReference>
<feature type="non-terminal residue" evidence="1">
    <location>
        <position position="1"/>
    </location>
</feature>
<comment type="caution">
    <text evidence="1">The sequence shown here is derived from an EMBL/GenBank/DDBJ whole genome shotgun (WGS) entry which is preliminary data.</text>
</comment>
<gene>
    <name evidence="1" type="ORF">RPERSI_LOCUS28822</name>
</gene>